<name>A0A444V6W8_ACIRT</name>
<dbReference type="Proteomes" id="UP000289886">
    <property type="component" value="Unassembled WGS sequence"/>
</dbReference>
<gene>
    <name evidence="1" type="ORF">EOD39_15976</name>
</gene>
<proteinExistence type="predicted"/>
<keyword evidence="2" id="KW-1185">Reference proteome</keyword>
<evidence type="ECO:0000313" key="2">
    <source>
        <dbReference type="Proteomes" id="UP000289886"/>
    </source>
</evidence>
<accession>A0A444V6W8</accession>
<reference evidence="1 2" key="1">
    <citation type="submission" date="2019-01" db="EMBL/GenBank/DDBJ databases">
        <title>Draft Genome and Complete Hox-Cluster Characterization of the Sterlet Sturgeon (Acipenser ruthenus).</title>
        <authorList>
            <person name="Wei Q."/>
        </authorList>
    </citation>
    <scope>NUCLEOTIDE SEQUENCE [LARGE SCALE GENOMIC DNA]</scope>
    <source>
        <strain evidence="1">WHYD16114868_AA</strain>
        <tissue evidence="1">Blood</tissue>
    </source>
</reference>
<sequence length="140" mass="14907">MISVLKGSVILMSDLVFAPPAPTPKAVLDSLLDSIDSNESLGGSALHVDRYSVIAGAVRYWSGKGYNRVYGLIPGLPVLAGSLANPFIPAGQEDLEVEGAVFLNTRTHVNSQDILRLLYRLANQSVDLTSLNVNGIGQDE</sequence>
<comment type="caution">
    <text evidence="1">The sequence shown here is derived from an EMBL/GenBank/DDBJ whole genome shotgun (WGS) entry which is preliminary data.</text>
</comment>
<protein>
    <submittedName>
        <fullName evidence="1">Uncharacterized protein</fullName>
    </submittedName>
</protein>
<dbReference type="EMBL" id="SCEB01001775">
    <property type="protein sequence ID" value="RXM96209.1"/>
    <property type="molecule type" value="Genomic_DNA"/>
</dbReference>
<evidence type="ECO:0000313" key="1">
    <source>
        <dbReference type="EMBL" id="RXM96209.1"/>
    </source>
</evidence>
<organism evidence="1 2">
    <name type="scientific">Acipenser ruthenus</name>
    <name type="common">Sterlet sturgeon</name>
    <dbReference type="NCBI Taxonomy" id="7906"/>
    <lineage>
        <taxon>Eukaryota</taxon>
        <taxon>Metazoa</taxon>
        <taxon>Chordata</taxon>
        <taxon>Craniata</taxon>
        <taxon>Vertebrata</taxon>
        <taxon>Euteleostomi</taxon>
        <taxon>Actinopterygii</taxon>
        <taxon>Chondrostei</taxon>
        <taxon>Acipenseriformes</taxon>
        <taxon>Acipenseridae</taxon>
        <taxon>Acipenser</taxon>
    </lineage>
</organism>
<dbReference type="AlphaFoldDB" id="A0A444V6W8"/>